<evidence type="ECO:0000313" key="1">
    <source>
        <dbReference type="EMBL" id="KYP39427.1"/>
    </source>
</evidence>
<feature type="non-terminal residue" evidence="1">
    <location>
        <position position="1"/>
    </location>
</feature>
<accession>A0A151RA65</accession>
<evidence type="ECO:0000313" key="2">
    <source>
        <dbReference type="Proteomes" id="UP000075243"/>
    </source>
</evidence>
<dbReference type="AlphaFoldDB" id="A0A151RA65"/>
<proteinExistence type="predicted"/>
<protein>
    <submittedName>
        <fullName evidence="1">Uncharacterized protein</fullName>
    </submittedName>
</protein>
<dbReference type="Proteomes" id="UP000075243">
    <property type="component" value="Unassembled WGS sequence"/>
</dbReference>
<sequence>DPFFFKDKVILAPTYDIVHPINQYTMPLIYGEEKTYLSLDTILFANDSINSPKF</sequence>
<keyword evidence="2" id="KW-1185">Reference proteome</keyword>
<dbReference type="EMBL" id="KQ483909">
    <property type="protein sequence ID" value="KYP39427.1"/>
    <property type="molecule type" value="Genomic_DNA"/>
</dbReference>
<name>A0A151RA65_CAJCA</name>
<gene>
    <name evidence="1" type="ORF">KK1_039262</name>
</gene>
<reference evidence="1" key="1">
    <citation type="journal article" date="2012" name="Nat. Biotechnol.">
        <title>Draft genome sequence of pigeonpea (Cajanus cajan), an orphan legume crop of resource-poor farmers.</title>
        <authorList>
            <person name="Varshney R.K."/>
            <person name="Chen W."/>
            <person name="Li Y."/>
            <person name="Bharti A.K."/>
            <person name="Saxena R.K."/>
            <person name="Schlueter J.A."/>
            <person name="Donoghue M.T."/>
            <person name="Azam S."/>
            <person name="Fan G."/>
            <person name="Whaley A.M."/>
            <person name="Farmer A.D."/>
            <person name="Sheridan J."/>
            <person name="Iwata A."/>
            <person name="Tuteja R."/>
            <person name="Penmetsa R.V."/>
            <person name="Wu W."/>
            <person name="Upadhyaya H.D."/>
            <person name="Yang S.P."/>
            <person name="Shah T."/>
            <person name="Saxena K.B."/>
            <person name="Michael T."/>
            <person name="McCombie W.R."/>
            <person name="Yang B."/>
            <person name="Zhang G."/>
            <person name="Yang H."/>
            <person name="Wang J."/>
            <person name="Spillane C."/>
            <person name="Cook D.R."/>
            <person name="May G.D."/>
            <person name="Xu X."/>
            <person name="Jackson S.A."/>
        </authorList>
    </citation>
    <scope>NUCLEOTIDE SEQUENCE [LARGE SCALE GENOMIC DNA]</scope>
</reference>
<dbReference type="Gramene" id="C.cajan_39048.t">
    <property type="protein sequence ID" value="C.cajan_39048.t.cds1"/>
    <property type="gene ID" value="C.cajan_39048"/>
</dbReference>
<organism evidence="1 2">
    <name type="scientific">Cajanus cajan</name>
    <name type="common">Pigeon pea</name>
    <name type="synonym">Cajanus indicus</name>
    <dbReference type="NCBI Taxonomy" id="3821"/>
    <lineage>
        <taxon>Eukaryota</taxon>
        <taxon>Viridiplantae</taxon>
        <taxon>Streptophyta</taxon>
        <taxon>Embryophyta</taxon>
        <taxon>Tracheophyta</taxon>
        <taxon>Spermatophyta</taxon>
        <taxon>Magnoliopsida</taxon>
        <taxon>eudicotyledons</taxon>
        <taxon>Gunneridae</taxon>
        <taxon>Pentapetalae</taxon>
        <taxon>rosids</taxon>
        <taxon>fabids</taxon>
        <taxon>Fabales</taxon>
        <taxon>Fabaceae</taxon>
        <taxon>Papilionoideae</taxon>
        <taxon>50 kb inversion clade</taxon>
        <taxon>NPAAA clade</taxon>
        <taxon>indigoferoid/millettioid clade</taxon>
        <taxon>Phaseoleae</taxon>
        <taxon>Cajanus</taxon>
    </lineage>
</organism>